<name>A0A2X0KCM5_9BASI</name>
<feature type="region of interest" description="Disordered" evidence="4">
    <location>
        <begin position="33"/>
        <end position="52"/>
    </location>
</feature>
<evidence type="ECO:0000259" key="5">
    <source>
        <dbReference type="PROSITE" id="PS51184"/>
    </source>
</evidence>
<feature type="compositionally biased region" description="Polar residues" evidence="4">
    <location>
        <begin position="180"/>
        <end position="200"/>
    </location>
</feature>
<evidence type="ECO:0000256" key="2">
    <source>
        <dbReference type="ARBA" id="ARBA00022723"/>
    </source>
</evidence>
<dbReference type="Gene3D" id="2.60.120.650">
    <property type="entry name" value="Cupin"/>
    <property type="match status" value="1"/>
</dbReference>
<feature type="compositionally biased region" description="Basic and acidic residues" evidence="4">
    <location>
        <begin position="90"/>
        <end position="99"/>
    </location>
</feature>
<dbReference type="PANTHER" id="PTHR12549">
    <property type="entry name" value="JMJC DOMAIN-CONTAINING HISTONE DEMETHYLATION PROTEIN"/>
    <property type="match status" value="1"/>
</dbReference>
<organism evidence="6 7">
    <name type="scientific">Microbotryum saponariae</name>
    <dbReference type="NCBI Taxonomy" id="289078"/>
    <lineage>
        <taxon>Eukaryota</taxon>
        <taxon>Fungi</taxon>
        <taxon>Dikarya</taxon>
        <taxon>Basidiomycota</taxon>
        <taxon>Pucciniomycotina</taxon>
        <taxon>Microbotryomycetes</taxon>
        <taxon>Microbotryales</taxon>
        <taxon>Microbotryaceae</taxon>
        <taxon>Microbotryum</taxon>
    </lineage>
</organism>
<dbReference type="PROSITE" id="PS51184">
    <property type="entry name" value="JMJC"/>
    <property type="match status" value="1"/>
</dbReference>
<dbReference type="InterPro" id="IPR003347">
    <property type="entry name" value="JmjC_dom"/>
</dbReference>
<gene>
    <name evidence="6" type="ORF">BZ3500_MVSOF-1268-A1-R1_CHR1-3G02118</name>
</gene>
<keyword evidence="7" id="KW-1185">Reference proteome</keyword>
<dbReference type="SMART" id="SM00558">
    <property type="entry name" value="JmjC"/>
    <property type="match status" value="1"/>
</dbReference>
<feature type="compositionally biased region" description="Polar residues" evidence="4">
    <location>
        <begin position="100"/>
        <end position="125"/>
    </location>
</feature>
<dbReference type="PANTHER" id="PTHR12549:SF38">
    <property type="entry name" value="JMJC DOMAIN-CONTAINING HISTONE DEMETHYLASE 2, ISOFORM A"/>
    <property type="match status" value="1"/>
</dbReference>
<dbReference type="GO" id="GO:0006357">
    <property type="term" value="P:regulation of transcription by RNA polymerase II"/>
    <property type="evidence" value="ECO:0007669"/>
    <property type="project" value="TreeGrafter"/>
</dbReference>
<reference evidence="7" key="1">
    <citation type="submission" date="2016-10" db="EMBL/GenBank/DDBJ databases">
        <authorList>
            <person name="Jeantristanb JTB J.-T."/>
            <person name="Ricardo R."/>
        </authorList>
    </citation>
    <scope>NUCLEOTIDE SEQUENCE [LARGE SCALE GENOMIC DNA]</scope>
</reference>
<evidence type="ECO:0000313" key="6">
    <source>
        <dbReference type="EMBL" id="SCZ90639.1"/>
    </source>
</evidence>
<dbReference type="GO" id="GO:0031490">
    <property type="term" value="F:chromatin DNA binding"/>
    <property type="evidence" value="ECO:0007669"/>
    <property type="project" value="TreeGrafter"/>
</dbReference>
<sequence>MAHLKPFSPESHVTSSLSPLVAATARALMGIGAGARHPGTASPFINSHQTDPSRHLSAKFCSLVDYSSSSDDAEGEIDYEMDPTSISATPERETVHDSQTDQPQFTQDVVPQASAESSKRPSTMATRLVSLKRPRTNAKCDEKAWSPRSRQSRSDSGSDSGSDTASDRDSDTSSVIVESCTESPPTNESTGSKDVSNASVPGSPEYLPTEAVVGSASIASPQQPRAKRGLPRCRWVDESDRSDDWVLQAGSCITIRRQEAQQCHDCITRYSRCSFAGIRSFPRIEAGSDQLDFDRGTLRPSRLDDEVPHFPTEFDRSFVGEDAIRIKTVASHHLLPTLKEELEHAQKSDCVRIRHELFARQTCDTCLHVIFCGAYKCMCCGRDLCMSCYDQLLKLKDQPIKRLSNADLRHSRYLLSVVEGDKDGTGHASAFSEPHPMQQDRLHRCAPRTKSHSSKDFTPYTRRDAQELEHLVIAMQEWKESNPLEVHRPPAKDILDALRRSSGDQKLTNSWPHMYLRSEELVDPFVPHQAAAVNEKSSDPPPPTPSWFSAAPIPVKTEDPKRFSFADLWVLREPIVVDIGKDTFHLDWSPQHFIDTYGEASCNVEGDATTSTTTVAKFFEKFGQRNPLGVSRKIKDWPPTTDFKSAFPREYADFMSLLPMGSMTRRDGVLNLAAHAPSNSNPPDLGPKGYFSEESDDRPGGQGSTKLHMDVADAVNVMLWAGPWKDGAVGAAAWDMFRVEDADKIRDFLYEHFAEKYGRPVAQMRLMMNELSFPFLSPSQSLKTDVIFQLYRNSPIHSQLVFLDQDLRTQLFKSKGVKPFRIWQRPGEAVFIPAGCAHQVCNYADCIKVASDFVSLENVASCWHGKSMTDEFRELTKECQLWRSDVLQLKTQLLWAWVRRRTGMIVPLRFLERSIDLHSDCLVLQKSSERILPSSGGSGGERGSD</sequence>
<feature type="compositionally biased region" description="Low complexity" evidence="4">
    <location>
        <begin position="146"/>
        <end position="164"/>
    </location>
</feature>
<dbReference type="GO" id="GO:0000785">
    <property type="term" value="C:chromatin"/>
    <property type="evidence" value="ECO:0007669"/>
    <property type="project" value="TreeGrafter"/>
</dbReference>
<evidence type="ECO:0000313" key="7">
    <source>
        <dbReference type="Proteomes" id="UP000249723"/>
    </source>
</evidence>
<dbReference type="AlphaFoldDB" id="A0A2X0KCM5"/>
<evidence type="ECO:0000256" key="4">
    <source>
        <dbReference type="SAM" id="MobiDB-lite"/>
    </source>
</evidence>
<dbReference type="InterPro" id="IPR045109">
    <property type="entry name" value="LSDs-like"/>
</dbReference>
<dbReference type="STRING" id="289078.A0A2X0KCM5"/>
<dbReference type="SUPFAM" id="SSF51197">
    <property type="entry name" value="Clavaminate synthase-like"/>
    <property type="match status" value="1"/>
</dbReference>
<dbReference type="Pfam" id="PF02373">
    <property type="entry name" value="JmjC"/>
    <property type="match status" value="1"/>
</dbReference>
<keyword evidence="3" id="KW-0539">Nucleus</keyword>
<accession>A0A2X0KCM5</accession>
<dbReference type="Proteomes" id="UP000249723">
    <property type="component" value="Unassembled WGS sequence"/>
</dbReference>
<dbReference type="GO" id="GO:0000118">
    <property type="term" value="C:histone deacetylase complex"/>
    <property type="evidence" value="ECO:0007669"/>
    <property type="project" value="TreeGrafter"/>
</dbReference>
<dbReference type="GO" id="GO:0003712">
    <property type="term" value="F:transcription coregulator activity"/>
    <property type="evidence" value="ECO:0007669"/>
    <property type="project" value="TreeGrafter"/>
</dbReference>
<dbReference type="GO" id="GO:0046872">
    <property type="term" value="F:metal ion binding"/>
    <property type="evidence" value="ECO:0007669"/>
    <property type="project" value="UniProtKB-KW"/>
</dbReference>
<feature type="region of interest" description="Disordered" evidence="4">
    <location>
        <begin position="673"/>
        <end position="705"/>
    </location>
</feature>
<evidence type="ECO:0000256" key="1">
    <source>
        <dbReference type="ARBA" id="ARBA00004123"/>
    </source>
</evidence>
<comment type="subcellular location">
    <subcellularLocation>
        <location evidence="1">Nucleus</location>
    </subcellularLocation>
</comment>
<keyword evidence="2" id="KW-0479">Metal-binding</keyword>
<dbReference type="GO" id="GO:0032454">
    <property type="term" value="F:histone H3K9 demethylase activity"/>
    <property type="evidence" value="ECO:0007669"/>
    <property type="project" value="InterPro"/>
</dbReference>
<evidence type="ECO:0000256" key="3">
    <source>
        <dbReference type="ARBA" id="ARBA00023242"/>
    </source>
</evidence>
<feature type="compositionally biased region" description="Acidic residues" evidence="4">
    <location>
        <begin position="71"/>
        <end position="81"/>
    </location>
</feature>
<protein>
    <submittedName>
        <fullName evidence="6">BZ3500_MvSof-1268-A1-R1_Chr1-3g02118 protein</fullName>
    </submittedName>
</protein>
<feature type="domain" description="JmjC" evidence="5">
    <location>
        <begin position="647"/>
        <end position="870"/>
    </location>
</feature>
<dbReference type="EMBL" id="FMWP01000014">
    <property type="protein sequence ID" value="SCZ90639.1"/>
    <property type="molecule type" value="Genomic_DNA"/>
</dbReference>
<feature type="region of interest" description="Disordered" evidence="4">
    <location>
        <begin position="68"/>
        <end position="207"/>
    </location>
</feature>
<proteinExistence type="predicted"/>